<feature type="chain" id="PRO_5035459539" evidence="1">
    <location>
        <begin position="22"/>
        <end position="198"/>
    </location>
</feature>
<evidence type="ECO:0000256" key="1">
    <source>
        <dbReference type="SAM" id="SignalP"/>
    </source>
</evidence>
<dbReference type="EMBL" id="OV696686">
    <property type="protein sequence ID" value="CAH1233701.1"/>
    <property type="molecule type" value="Genomic_DNA"/>
</dbReference>
<keyword evidence="1" id="KW-0732">Signal</keyword>
<keyword evidence="4" id="KW-1185">Reference proteome</keyword>
<reference evidence="3" key="1">
    <citation type="submission" date="2022-01" db="EMBL/GenBank/DDBJ databases">
        <authorList>
            <person name="Braso-Vives M."/>
        </authorList>
    </citation>
    <scope>NUCLEOTIDE SEQUENCE</scope>
</reference>
<evidence type="ECO:0000313" key="3">
    <source>
        <dbReference type="EMBL" id="CAH1233701.1"/>
    </source>
</evidence>
<dbReference type="InterPro" id="IPR051957">
    <property type="entry name" value="CRISP-LCCL_domain"/>
</dbReference>
<evidence type="ECO:0000259" key="2">
    <source>
        <dbReference type="PROSITE" id="PS50820"/>
    </source>
</evidence>
<dbReference type="Gene3D" id="2.170.130.20">
    <property type="entry name" value="LCCL-like domain"/>
    <property type="match status" value="1"/>
</dbReference>
<dbReference type="SMART" id="SM00603">
    <property type="entry name" value="LCCL"/>
    <property type="match status" value="1"/>
</dbReference>
<dbReference type="OrthoDB" id="10070753at2759"/>
<dbReference type="Pfam" id="PF03815">
    <property type="entry name" value="LCCL"/>
    <property type="match status" value="1"/>
</dbReference>
<gene>
    <name evidence="3" type="primary">CRISPLD2</name>
    <name evidence="3" type="ORF">BLAG_LOCUS2364</name>
</gene>
<feature type="domain" description="LCCL" evidence="2">
    <location>
        <begin position="86"/>
        <end position="181"/>
    </location>
</feature>
<accession>A0A8J9W151</accession>
<dbReference type="AlphaFoldDB" id="A0A8J9W151"/>
<dbReference type="PANTHER" id="PTHR31331:SF1">
    <property type="entry name" value="CYSTEINE RICH SECRETORY PROTEIN LCCL DOMAIN CONTAINING 2"/>
    <property type="match status" value="1"/>
</dbReference>
<name>A0A8J9W151_BRALA</name>
<dbReference type="PANTHER" id="PTHR31331">
    <property type="entry name" value="LCCL DOMAIN PROTEIN (AFU_ORTHOLOGUE AFUA_5G08630)"/>
    <property type="match status" value="1"/>
</dbReference>
<dbReference type="InterPro" id="IPR004043">
    <property type="entry name" value="LCCL"/>
</dbReference>
<organism evidence="3 4">
    <name type="scientific">Branchiostoma lanceolatum</name>
    <name type="common">Common lancelet</name>
    <name type="synonym">Amphioxus lanceolatum</name>
    <dbReference type="NCBI Taxonomy" id="7740"/>
    <lineage>
        <taxon>Eukaryota</taxon>
        <taxon>Metazoa</taxon>
        <taxon>Chordata</taxon>
        <taxon>Cephalochordata</taxon>
        <taxon>Leptocardii</taxon>
        <taxon>Amphioxiformes</taxon>
        <taxon>Branchiostomatidae</taxon>
        <taxon>Branchiostoma</taxon>
    </lineage>
</organism>
<dbReference type="PROSITE" id="PS50820">
    <property type="entry name" value="LCCL"/>
    <property type="match status" value="1"/>
</dbReference>
<evidence type="ECO:0000313" key="4">
    <source>
        <dbReference type="Proteomes" id="UP000838412"/>
    </source>
</evidence>
<protein>
    <submittedName>
        <fullName evidence="3">CRISPLD2 protein</fullName>
    </submittedName>
</protein>
<sequence>MAFSKVILLVVITVCLPSIRAQTVQPTAAQLNDSSPGVGRYLFPGVGRYVFPAWLSGVVVTPVQDVEVLQESYARAVGIRKPVVTDFEVADCSTAGDAMVKETTTVYCPAGCASRRKATVWGTGVYKGDSSLCRAAIHSGKLQDVTGGFVTVSKRPMGMMFPGSTRNRVKSTFIVINSKSFPKLDMKSFVVKRYEFGK</sequence>
<dbReference type="InterPro" id="IPR036609">
    <property type="entry name" value="LCCL_sf"/>
</dbReference>
<feature type="signal peptide" evidence="1">
    <location>
        <begin position="1"/>
        <end position="21"/>
    </location>
</feature>
<proteinExistence type="predicted"/>
<dbReference type="Proteomes" id="UP000838412">
    <property type="component" value="Chromosome 1"/>
</dbReference>
<dbReference type="SUPFAM" id="SSF69848">
    <property type="entry name" value="LCCL domain"/>
    <property type="match status" value="1"/>
</dbReference>